<keyword evidence="3" id="KW-1185">Reference proteome</keyword>
<dbReference type="EMBL" id="JACBKZ010000009">
    <property type="protein sequence ID" value="KAF5942661.1"/>
    <property type="molecule type" value="Genomic_DNA"/>
</dbReference>
<feature type="compositionally biased region" description="Polar residues" evidence="1">
    <location>
        <begin position="82"/>
        <end position="95"/>
    </location>
</feature>
<feature type="compositionally biased region" description="Low complexity" evidence="1">
    <location>
        <begin position="26"/>
        <end position="35"/>
    </location>
</feature>
<evidence type="ECO:0000313" key="2">
    <source>
        <dbReference type="EMBL" id="KAF5942661.1"/>
    </source>
</evidence>
<reference evidence="3" key="1">
    <citation type="journal article" date="2020" name="Nat. Commun.">
        <title>Genome assembly of wild tea tree DASZ reveals pedigree and selection history of tea varieties.</title>
        <authorList>
            <person name="Zhang W."/>
            <person name="Zhang Y."/>
            <person name="Qiu H."/>
            <person name="Guo Y."/>
            <person name="Wan H."/>
            <person name="Zhang X."/>
            <person name="Scossa F."/>
            <person name="Alseekh S."/>
            <person name="Zhang Q."/>
            <person name="Wang P."/>
            <person name="Xu L."/>
            <person name="Schmidt M.H."/>
            <person name="Jia X."/>
            <person name="Li D."/>
            <person name="Zhu A."/>
            <person name="Guo F."/>
            <person name="Chen W."/>
            <person name="Ni D."/>
            <person name="Usadel B."/>
            <person name="Fernie A.R."/>
            <person name="Wen W."/>
        </authorList>
    </citation>
    <scope>NUCLEOTIDE SEQUENCE [LARGE SCALE GENOMIC DNA]</scope>
    <source>
        <strain evidence="3">cv. G240</strain>
    </source>
</reference>
<organism evidence="2 3">
    <name type="scientific">Camellia sinensis</name>
    <name type="common">Tea plant</name>
    <name type="synonym">Thea sinensis</name>
    <dbReference type="NCBI Taxonomy" id="4442"/>
    <lineage>
        <taxon>Eukaryota</taxon>
        <taxon>Viridiplantae</taxon>
        <taxon>Streptophyta</taxon>
        <taxon>Embryophyta</taxon>
        <taxon>Tracheophyta</taxon>
        <taxon>Spermatophyta</taxon>
        <taxon>Magnoliopsida</taxon>
        <taxon>eudicotyledons</taxon>
        <taxon>Gunneridae</taxon>
        <taxon>Pentapetalae</taxon>
        <taxon>asterids</taxon>
        <taxon>Ericales</taxon>
        <taxon>Theaceae</taxon>
        <taxon>Camellia</taxon>
    </lineage>
</organism>
<protein>
    <submittedName>
        <fullName evidence="2">Uncharacterized protein</fullName>
    </submittedName>
</protein>
<feature type="region of interest" description="Disordered" evidence="1">
    <location>
        <begin position="1"/>
        <end position="128"/>
    </location>
</feature>
<dbReference type="Proteomes" id="UP000593564">
    <property type="component" value="Unassembled WGS sequence"/>
</dbReference>
<name>A0A7J7GRV3_CAMSI</name>
<comment type="caution">
    <text evidence="2">The sequence shown here is derived from an EMBL/GenBank/DDBJ whole genome shotgun (WGS) entry which is preliminary data.</text>
</comment>
<gene>
    <name evidence="2" type="ORF">HYC85_020303</name>
</gene>
<feature type="compositionally biased region" description="Polar residues" evidence="1">
    <location>
        <begin position="46"/>
        <end position="63"/>
    </location>
</feature>
<evidence type="ECO:0000256" key="1">
    <source>
        <dbReference type="SAM" id="MobiDB-lite"/>
    </source>
</evidence>
<sequence>MQGSNGPRLISKSNESDDDCKANQKSSSSSPQSSSTQHVNVHITENFPNRNNNSSAMQANVSSEGLGDNHAEISLVHKLTDKSPSSHIQNSTSISDGPESGGRRPTVWGRTPGKKLAMESVDLPFEDE</sequence>
<dbReference type="AlphaFoldDB" id="A0A7J7GRV3"/>
<reference evidence="2 3" key="2">
    <citation type="submission" date="2020-07" db="EMBL/GenBank/DDBJ databases">
        <title>Genome assembly of wild tea tree DASZ reveals pedigree and selection history of tea varieties.</title>
        <authorList>
            <person name="Zhang W."/>
        </authorList>
    </citation>
    <scope>NUCLEOTIDE SEQUENCE [LARGE SCALE GENOMIC DNA]</scope>
    <source>
        <strain evidence="3">cv. G240</strain>
        <tissue evidence="2">Leaf</tissue>
    </source>
</reference>
<proteinExistence type="predicted"/>
<accession>A0A7J7GRV3</accession>
<evidence type="ECO:0000313" key="3">
    <source>
        <dbReference type="Proteomes" id="UP000593564"/>
    </source>
</evidence>